<dbReference type="InterPro" id="IPR011008">
    <property type="entry name" value="Dimeric_a/b-barrel"/>
</dbReference>
<evidence type="ECO:0000313" key="2">
    <source>
        <dbReference type="EMBL" id="TSJ39101.1"/>
    </source>
</evidence>
<dbReference type="SUPFAM" id="SSF54909">
    <property type="entry name" value="Dimeric alpha+beta barrel"/>
    <property type="match status" value="1"/>
</dbReference>
<evidence type="ECO:0000259" key="1">
    <source>
        <dbReference type="PROSITE" id="PS51725"/>
    </source>
</evidence>
<comment type="caution">
    <text evidence="2">The sequence shown here is derived from an EMBL/GenBank/DDBJ whole genome shotgun (WGS) entry which is preliminary data.</text>
</comment>
<sequence length="107" mass="12709">MLTRIVKLTFQEEKVNEFLAFFDTINTRVSTFENCYGMRLMQDIHHPNIIFTYSNWKDEQALNNYRDSDLFGTVWSTIKPWFGGKPEAWSVDTYFEDGSFEPNHLPE</sequence>
<keyword evidence="2" id="KW-0503">Monooxygenase</keyword>
<protein>
    <submittedName>
        <fullName evidence="2">Antibiotic biosynthesis monooxygenase</fullName>
    </submittedName>
</protein>
<dbReference type="InterPro" id="IPR007138">
    <property type="entry name" value="ABM_dom"/>
</dbReference>
<organism evidence="2 3">
    <name type="scientific">Fluviicola chungangensis</name>
    <dbReference type="NCBI Taxonomy" id="2597671"/>
    <lineage>
        <taxon>Bacteria</taxon>
        <taxon>Pseudomonadati</taxon>
        <taxon>Bacteroidota</taxon>
        <taxon>Flavobacteriia</taxon>
        <taxon>Flavobacteriales</taxon>
        <taxon>Crocinitomicaceae</taxon>
        <taxon>Fluviicola</taxon>
    </lineage>
</organism>
<dbReference type="PROSITE" id="PS51725">
    <property type="entry name" value="ABM"/>
    <property type="match status" value="1"/>
</dbReference>
<dbReference type="RefSeq" id="WP_144334640.1">
    <property type="nucleotide sequence ID" value="NZ_VLPL01000012.1"/>
</dbReference>
<proteinExistence type="predicted"/>
<dbReference type="OrthoDB" id="1120859at2"/>
<dbReference type="Pfam" id="PF03992">
    <property type="entry name" value="ABM"/>
    <property type="match status" value="1"/>
</dbReference>
<reference evidence="2 3" key="1">
    <citation type="submission" date="2019-07" db="EMBL/GenBank/DDBJ databases">
        <authorList>
            <person name="Huq M.A."/>
        </authorList>
    </citation>
    <scope>NUCLEOTIDE SEQUENCE [LARGE SCALE GENOMIC DNA]</scope>
    <source>
        <strain evidence="2 3">MAH-3</strain>
    </source>
</reference>
<dbReference type="EMBL" id="VLPL01000012">
    <property type="protein sequence ID" value="TSJ39101.1"/>
    <property type="molecule type" value="Genomic_DNA"/>
</dbReference>
<dbReference type="AlphaFoldDB" id="A0A556MGM8"/>
<accession>A0A556MGM8</accession>
<dbReference type="GO" id="GO:0004497">
    <property type="term" value="F:monooxygenase activity"/>
    <property type="evidence" value="ECO:0007669"/>
    <property type="project" value="UniProtKB-KW"/>
</dbReference>
<keyword evidence="2" id="KW-0560">Oxidoreductase</keyword>
<evidence type="ECO:0000313" key="3">
    <source>
        <dbReference type="Proteomes" id="UP000316008"/>
    </source>
</evidence>
<feature type="domain" description="ABM" evidence="1">
    <location>
        <begin position="2"/>
        <end position="100"/>
    </location>
</feature>
<name>A0A556MGM8_9FLAO</name>
<dbReference type="Gene3D" id="3.30.70.100">
    <property type="match status" value="1"/>
</dbReference>
<gene>
    <name evidence="2" type="ORF">FO442_18185</name>
</gene>
<keyword evidence="3" id="KW-1185">Reference proteome</keyword>
<dbReference type="Proteomes" id="UP000316008">
    <property type="component" value="Unassembled WGS sequence"/>
</dbReference>